<evidence type="ECO:0000256" key="2">
    <source>
        <dbReference type="ARBA" id="ARBA00022763"/>
    </source>
</evidence>
<dbReference type="GO" id="GO:0140664">
    <property type="term" value="F:ATP-dependent DNA damage sensor activity"/>
    <property type="evidence" value="ECO:0007669"/>
    <property type="project" value="InterPro"/>
</dbReference>
<dbReference type="NCBIfam" id="NF000950">
    <property type="entry name" value="PRK00095.1-3"/>
    <property type="match status" value="1"/>
</dbReference>
<dbReference type="PANTHER" id="PTHR10073:SF12">
    <property type="entry name" value="DNA MISMATCH REPAIR PROTEIN MLH1"/>
    <property type="match status" value="1"/>
</dbReference>
<sequence length="616" mass="69159">MGRIIKLNEQLSNKIAAGEVVERPASVVKELVENAVDAGSSRIRVDVFEGGLSSIRVMDDGEGILEEDREAAFFRHATSKIKTDRDLFRIGTLGFRGEALPSIASVAEVTLTTSGDGRTGEKIIVKGGQVKTRTSAPPRKGTEIIVEDLFFNTPARLKYLKTIHTELGHISDILNRMALARPDIAFELYNEGRTMLKTSGRNDLLQVLYSIYGKTAAGEMKVLKASSADFQIKGYAASPSEVRSSRSYMTMILNGRYIKNHALVKAVLSGYNTLLPIGKFPIVCLHISLNPQLVDVNVHPSKMEVRLSKEKALQELVTETVRNVWRNEQLIPSMQEPKSKTKIPKPEQVPFSFPAASEQGVQTFKAYNAEEKQGNQEEDFLSEGNLSSAVSEKETAGAPQEIKEDNPSFHEAPSNNEKKEEQDLPYLYPIGQLHGTYILAQNETGFYMIDQHAAQERINYEYFAEKLSSPAKELKELLIPLTLDVTSAEAVLLEEYRSELEKVGLFIEAFGKNSFLIRAYPSWFPADEEKETILEMVEQIKESQKVDIAALRDDAAALMACKGAIKANHHLRHEDMEALIKEWRKCREPYTCPHGRPVMIHYTIYELEKMFKRVMN</sequence>
<protein>
    <recommendedName>
        <fullName evidence="4">DNA mismatch repair protein MutL</fullName>
    </recommendedName>
</protein>
<dbReference type="EMBL" id="CP144914">
    <property type="protein sequence ID" value="WWD78592.1"/>
    <property type="molecule type" value="Genomic_DNA"/>
</dbReference>
<dbReference type="RefSeq" id="WP_147802288.1">
    <property type="nucleotide sequence ID" value="NZ_CP144914.1"/>
</dbReference>
<evidence type="ECO:0000313" key="9">
    <source>
        <dbReference type="Proteomes" id="UP000321816"/>
    </source>
</evidence>
<feature type="compositionally biased region" description="Basic and acidic residues" evidence="5">
    <location>
        <begin position="391"/>
        <end position="408"/>
    </location>
</feature>
<dbReference type="InterPro" id="IPR013507">
    <property type="entry name" value="DNA_mismatch_S5_2-like"/>
</dbReference>
<dbReference type="InterPro" id="IPR014762">
    <property type="entry name" value="DNA_mismatch_repair_CS"/>
</dbReference>
<dbReference type="GO" id="GO:0006298">
    <property type="term" value="P:mismatch repair"/>
    <property type="evidence" value="ECO:0007669"/>
    <property type="project" value="UniProtKB-UniRule"/>
</dbReference>
<feature type="domain" description="DNA mismatch repair protein S5" evidence="7">
    <location>
        <begin position="208"/>
        <end position="326"/>
    </location>
</feature>
<evidence type="ECO:0000259" key="6">
    <source>
        <dbReference type="SMART" id="SM00853"/>
    </source>
</evidence>
<dbReference type="Pfam" id="PF13589">
    <property type="entry name" value="HATPase_c_3"/>
    <property type="match status" value="1"/>
</dbReference>
<dbReference type="GO" id="GO:0004519">
    <property type="term" value="F:endonuclease activity"/>
    <property type="evidence" value="ECO:0007669"/>
    <property type="project" value="UniProtKB-KW"/>
</dbReference>
<dbReference type="InterPro" id="IPR038973">
    <property type="entry name" value="MutL/Mlh/Pms-like"/>
</dbReference>
<gene>
    <name evidence="4 8" type="primary">mutL</name>
    <name evidence="8" type="ORF">FTX54_009095</name>
</gene>
<dbReference type="NCBIfam" id="TIGR00585">
    <property type="entry name" value="mutl"/>
    <property type="match status" value="1"/>
</dbReference>
<reference evidence="8 9" key="1">
    <citation type="submission" date="2024-01" db="EMBL/GenBank/DDBJ databases">
        <title>Complete Genome Sequence of Alkalicoccus halolimnae BZ-SZ-XJ29T, a Moderately Halophilic Bacterium Isolated from a Salt Lake.</title>
        <authorList>
            <person name="Zhao B."/>
        </authorList>
    </citation>
    <scope>NUCLEOTIDE SEQUENCE [LARGE SCALE GENOMIC DNA]</scope>
    <source>
        <strain evidence="8 9">BZ-SZ-XJ29</strain>
    </source>
</reference>
<dbReference type="InterPro" id="IPR020568">
    <property type="entry name" value="Ribosomal_Su5_D2-typ_SF"/>
</dbReference>
<dbReference type="Proteomes" id="UP000321816">
    <property type="component" value="Chromosome"/>
</dbReference>
<dbReference type="InterPro" id="IPR014790">
    <property type="entry name" value="MutL_C"/>
</dbReference>
<dbReference type="FunFam" id="3.30.565.10:FF:000003">
    <property type="entry name" value="DNA mismatch repair endonuclease MutL"/>
    <property type="match status" value="1"/>
</dbReference>
<keyword evidence="9" id="KW-1185">Reference proteome</keyword>
<organism evidence="8 9">
    <name type="scientific">Alkalicoccus halolimnae</name>
    <dbReference type="NCBI Taxonomy" id="1667239"/>
    <lineage>
        <taxon>Bacteria</taxon>
        <taxon>Bacillati</taxon>
        <taxon>Bacillota</taxon>
        <taxon>Bacilli</taxon>
        <taxon>Bacillales</taxon>
        <taxon>Bacillaceae</taxon>
        <taxon>Alkalicoccus</taxon>
    </lineage>
</organism>
<dbReference type="InterPro" id="IPR042121">
    <property type="entry name" value="MutL_C_regsub"/>
</dbReference>
<dbReference type="SUPFAM" id="SSF118116">
    <property type="entry name" value="DNA mismatch repair protein MutL"/>
    <property type="match status" value="1"/>
</dbReference>
<dbReference type="Gene3D" id="3.30.565.10">
    <property type="entry name" value="Histidine kinase-like ATPase, C-terminal domain"/>
    <property type="match status" value="1"/>
</dbReference>
<dbReference type="Pfam" id="PF08676">
    <property type="entry name" value="MutL_C"/>
    <property type="match status" value="1"/>
</dbReference>
<dbReference type="SMART" id="SM00853">
    <property type="entry name" value="MutL_C"/>
    <property type="match status" value="1"/>
</dbReference>
<dbReference type="KEGG" id="ahal:FTX54_009095"/>
<comment type="similarity">
    <text evidence="1 4">Belongs to the DNA mismatch repair MutL/HexB family.</text>
</comment>
<dbReference type="GO" id="GO:0030983">
    <property type="term" value="F:mismatched DNA binding"/>
    <property type="evidence" value="ECO:0007669"/>
    <property type="project" value="InterPro"/>
</dbReference>
<comment type="function">
    <text evidence="4">This protein is involved in the repair of mismatches in DNA. It is required for dam-dependent methyl-directed DNA mismatch repair. May act as a 'molecular matchmaker', a protein that promotes the formation of a stable complex between two or more DNA-binding proteins in an ATP-dependent manner without itself being part of a final effector complex.</text>
</comment>
<keyword evidence="8" id="KW-0540">Nuclease</keyword>
<dbReference type="Gene3D" id="3.30.230.10">
    <property type="match status" value="1"/>
</dbReference>
<proteinExistence type="inferred from homology"/>
<dbReference type="PROSITE" id="PS00058">
    <property type="entry name" value="DNA_MISMATCH_REPAIR_1"/>
    <property type="match status" value="1"/>
</dbReference>
<dbReference type="OrthoDB" id="9763467at2"/>
<dbReference type="GO" id="GO:0016887">
    <property type="term" value="F:ATP hydrolysis activity"/>
    <property type="evidence" value="ECO:0007669"/>
    <property type="project" value="InterPro"/>
</dbReference>
<dbReference type="SUPFAM" id="SSF54211">
    <property type="entry name" value="Ribosomal protein S5 domain 2-like"/>
    <property type="match status" value="1"/>
</dbReference>
<evidence type="ECO:0000256" key="3">
    <source>
        <dbReference type="ARBA" id="ARBA00023204"/>
    </source>
</evidence>
<evidence type="ECO:0000256" key="1">
    <source>
        <dbReference type="ARBA" id="ARBA00006082"/>
    </source>
</evidence>
<dbReference type="PANTHER" id="PTHR10073">
    <property type="entry name" value="DNA MISMATCH REPAIR PROTEIN MLH, PMS, MUTL"/>
    <property type="match status" value="1"/>
</dbReference>
<dbReference type="GO" id="GO:0005524">
    <property type="term" value="F:ATP binding"/>
    <property type="evidence" value="ECO:0007669"/>
    <property type="project" value="InterPro"/>
</dbReference>
<dbReference type="Gene3D" id="3.30.1370.100">
    <property type="entry name" value="MutL, C-terminal domain, regulatory subdomain"/>
    <property type="match status" value="1"/>
</dbReference>
<dbReference type="InterPro" id="IPR014721">
    <property type="entry name" value="Ribsml_uS5_D2-typ_fold_subgr"/>
</dbReference>
<dbReference type="CDD" id="cd00782">
    <property type="entry name" value="MutL_Trans"/>
    <property type="match status" value="1"/>
</dbReference>
<feature type="domain" description="MutL C-terminal dimerisation" evidence="6">
    <location>
        <begin position="429"/>
        <end position="571"/>
    </location>
</feature>
<evidence type="ECO:0000256" key="5">
    <source>
        <dbReference type="SAM" id="MobiDB-lite"/>
    </source>
</evidence>
<keyword evidence="2 4" id="KW-0227">DNA damage</keyword>
<evidence type="ECO:0000259" key="7">
    <source>
        <dbReference type="SMART" id="SM01340"/>
    </source>
</evidence>
<dbReference type="Gene3D" id="3.30.1540.20">
    <property type="entry name" value="MutL, C-terminal domain, dimerisation subdomain"/>
    <property type="match status" value="1"/>
</dbReference>
<evidence type="ECO:0000256" key="4">
    <source>
        <dbReference type="HAMAP-Rule" id="MF_00149"/>
    </source>
</evidence>
<evidence type="ECO:0000313" key="8">
    <source>
        <dbReference type="EMBL" id="WWD78592.1"/>
    </source>
</evidence>
<dbReference type="SUPFAM" id="SSF55874">
    <property type="entry name" value="ATPase domain of HSP90 chaperone/DNA topoisomerase II/histidine kinase"/>
    <property type="match status" value="1"/>
</dbReference>
<dbReference type="Pfam" id="PF01119">
    <property type="entry name" value="DNA_mis_repair"/>
    <property type="match status" value="1"/>
</dbReference>
<keyword evidence="8" id="KW-0255">Endonuclease</keyword>
<name>A0A5C7FCU9_9BACI</name>
<dbReference type="CDD" id="cd16926">
    <property type="entry name" value="HATPase_MutL-MLH-PMS-like"/>
    <property type="match status" value="1"/>
</dbReference>
<dbReference type="InterPro" id="IPR036890">
    <property type="entry name" value="HATPase_C_sf"/>
</dbReference>
<keyword evidence="3 4" id="KW-0234">DNA repair</keyword>
<dbReference type="InterPro" id="IPR037198">
    <property type="entry name" value="MutL_C_sf"/>
</dbReference>
<dbReference type="HAMAP" id="MF_00149">
    <property type="entry name" value="DNA_mis_repair"/>
    <property type="match status" value="1"/>
</dbReference>
<dbReference type="InterPro" id="IPR002099">
    <property type="entry name" value="MutL/Mlh/PMS"/>
</dbReference>
<dbReference type="InterPro" id="IPR042120">
    <property type="entry name" value="MutL_C_dimsub"/>
</dbReference>
<dbReference type="SMART" id="SM01340">
    <property type="entry name" value="DNA_mis_repair"/>
    <property type="match status" value="1"/>
</dbReference>
<keyword evidence="8" id="KW-0378">Hydrolase</keyword>
<dbReference type="InterPro" id="IPR020667">
    <property type="entry name" value="DNA_mismatch_repair_MutL"/>
</dbReference>
<accession>A0A5C7FCU9</accession>
<dbReference type="AlphaFoldDB" id="A0A5C7FCU9"/>
<dbReference type="GO" id="GO:0032300">
    <property type="term" value="C:mismatch repair complex"/>
    <property type="evidence" value="ECO:0007669"/>
    <property type="project" value="InterPro"/>
</dbReference>
<feature type="region of interest" description="Disordered" evidence="5">
    <location>
        <begin position="372"/>
        <end position="421"/>
    </location>
</feature>